<name>A0A378IJB8_9GAMM</name>
<sequence>MPSQKEEHGVHMAVDEKHQIIADDIMFDSIGDTTGAFYLLA</sequence>
<gene>
    <name evidence="1" type="ORF">NCTC12438_01962</name>
</gene>
<dbReference type="Proteomes" id="UP000255316">
    <property type="component" value="Unassembled WGS sequence"/>
</dbReference>
<evidence type="ECO:0000313" key="1">
    <source>
        <dbReference type="EMBL" id="STX35348.1"/>
    </source>
</evidence>
<dbReference type="AlphaFoldDB" id="A0A378IJB8"/>
<proteinExistence type="predicted"/>
<evidence type="ECO:0000313" key="2">
    <source>
        <dbReference type="Proteomes" id="UP000255316"/>
    </source>
</evidence>
<reference evidence="1 2" key="1">
    <citation type="submission" date="2018-06" db="EMBL/GenBank/DDBJ databases">
        <authorList>
            <consortium name="Pathogen Informatics"/>
            <person name="Doyle S."/>
        </authorList>
    </citation>
    <scope>NUCLEOTIDE SEQUENCE [LARGE SCALE GENOMIC DNA]</scope>
    <source>
        <strain evidence="1 2">NCTC12438</strain>
    </source>
</reference>
<dbReference type="EMBL" id="UGNX01000001">
    <property type="protein sequence ID" value="STX35348.1"/>
    <property type="molecule type" value="Genomic_DNA"/>
</dbReference>
<accession>A0A378IJB8</accession>
<organism evidence="1 2">
    <name type="scientific">Legionella cincinnatiensis</name>
    <dbReference type="NCBI Taxonomy" id="28085"/>
    <lineage>
        <taxon>Bacteria</taxon>
        <taxon>Pseudomonadati</taxon>
        <taxon>Pseudomonadota</taxon>
        <taxon>Gammaproteobacteria</taxon>
        <taxon>Legionellales</taxon>
        <taxon>Legionellaceae</taxon>
        <taxon>Legionella</taxon>
    </lineage>
</organism>
<protein>
    <submittedName>
        <fullName evidence="1">Uncharacterized protein</fullName>
    </submittedName>
</protein>